<keyword evidence="2 4" id="KW-0808">Transferase</keyword>
<dbReference type="KEGG" id="moz:MoryE10_29940"/>
<organism evidence="7 8">
    <name type="scientific">Methylogaea oryzae</name>
    <dbReference type="NCBI Taxonomy" id="1295382"/>
    <lineage>
        <taxon>Bacteria</taxon>
        <taxon>Pseudomonadati</taxon>
        <taxon>Pseudomonadota</taxon>
        <taxon>Gammaproteobacteria</taxon>
        <taxon>Methylococcales</taxon>
        <taxon>Methylococcaceae</taxon>
        <taxon>Methylogaea</taxon>
    </lineage>
</organism>
<dbReference type="CDD" id="cd08646">
    <property type="entry name" value="FMT_core_Met-tRNA-FMT_N"/>
    <property type="match status" value="1"/>
</dbReference>
<feature type="domain" description="Formyl transferase C-terminal" evidence="6">
    <location>
        <begin position="203"/>
        <end position="299"/>
    </location>
</feature>
<dbReference type="PANTHER" id="PTHR11138">
    <property type="entry name" value="METHIONYL-TRNA FORMYLTRANSFERASE"/>
    <property type="match status" value="1"/>
</dbReference>
<dbReference type="PANTHER" id="PTHR11138:SF5">
    <property type="entry name" value="METHIONYL-TRNA FORMYLTRANSFERASE, MITOCHONDRIAL"/>
    <property type="match status" value="1"/>
</dbReference>
<dbReference type="GO" id="GO:0004479">
    <property type="term" value="F:methionyl-tRNA formyltransferase activity"/>
    <property type="evidence" value="ECO:0007669"/>
    <property type="project" value="UniProtKB-UniRule"/>
</dbReference>
<dbReference type="InterPro" id="IPR002376">
    <property type="entry name" value="Formyl_transf_N"/>
</dbReference>
<evidence type="ECO:0000313" key="7">
    <source>
        <dbReference type="EMBL" id="BBL72388.1"/>
    </source>
</evidence>
<dbReference type="InterPro" id="IPR041711">
    <property type="entry name" value="Met-tRNA-FMT_N"/>
</dbReference>
<dbReference type="RefSeq" id="WP_221047528.1">
    <property type="nucleotide sequence ID" value="NZ_AP019782.1"/>
</dbReference>
<dbReference type="InterPro" id="IPR005794">
    <property type="entry name" value="Fmt"/>
</dbReference>
<dbReference type="Proteomes" id="UP000824988">
    <property type="component" value="Chromosome"/>
</dbReference>
<name>A0A8D5AIC5_9GAMM</name>
<dbReference type="InterPro" id="IPR005793">
    <property type="entry name" value="Formyl_trans_C"/>
</dbReference>
<gene>
    <name evidence="4 7" type="primary">fmt</name>
    <name evidence="7" type="ORF">MoryE10_29940</name>
</gene>
<dbReference type="HAMAP" id="MF_00182">
    <property type="entry name" value="Formyl_trans"/>
    <property type="match status" value="1"/>
</dbReference>
<keyword evidence="3 4" id="KW-0648">Protein biosynthesis</keyword>
<evidence type="ECO:0000256" key="3">
    <source>
        <dbReference type="ARBA" id="ARBA00022917"/>
    </source>
</evidence>
<evidence type="ECO:0000256" key="1">
    <source>
        <dbReference type="ARBA" id="ARBA00010699"/>
    </source>
</evidence>
<keyword evidence="8" id="KW-1185">Reference proteome</keyword>
<dbReference type="Pfam" id="PF02911">
    <property type="entry name" value="Formyl_trans_C"/>
    <property type="match status" value="1"/>
</dbReference>
<dbReference type="AlphaFoldDB" id="A0A8D5AIC5"/>
<evidence type="ECO:0000256" key="2">
    <source>
        <dbReference type="ARBA" id="ARBA00022679"/>
    </source>
</evidence>
<evidence type="ECO:0000259" key="5">
    <source>
        <dbReference type="Pfam" id="PF00551"/>
    </source>
</evidence>
<protein>
    <recommendedName>
        <fullName evidence="4">Methionyl-tRNA formyltransferase</fullName>
        <ecNumber evidence="4">2.1.2.9</ecNumber>
    </recommendedName>
</protein>
<dbReference type="EMBL" id="AP019782">
    <property type="protein sequence ID" value="BBL72388.1"/>
    <property type="molecule type" value="Genomic_DNA"/>
</dbReference>
<feature type="domain" description="Formyl transferase N-terminal" evidence="5">
    <location>
        <begin position="1"/>
        <end position="178"/>
    </location>
</feature>
<dbReference type="GO" id="GO:0005829">
    <property type="term" value="C:cytosol"/>
    <property type="evidence" value="ECO:0007669"/>
    <property type="project" value="TreeGrafter"/>
</dbReference>
<accession>A0A8D5AIC5</accession>
<dbReference type="InterPro" id="IPR044135">
    <property type="entry name" value="Met-tRNA-FMT_C"/>
</dbReference>
<evidence type="ECO:0000313" key="8">
    <source>
        <dbReference type="Proteomes" id="UP000824988"/>
    </source>
</evidence>
<comment type="catalytic activity">
    <reaction evidence="4">
        <text>L-methionyl-tRNA(fMet) + (6R)-10-formyltetrahydrofolate = N-formyl-L-methionyl-tRNA(fMet) + (6S)-5,6,7,8-tetrahydrofolate + H(+)</text>
        <dbReference type="Rhea" id="RHEA:24380"/>
        <dbReference type="Rhea" id="RHEA-COMP:9952"/>
        <dbReference type="Rhea" id="RHEA-COMP:9953"/>
        <dbReference type="ChEBI" id="CHEBI:15378"/>
        <dbReference type="ChEBI" id="CHEBI:57453"/>
        <dbReference type="ChEBI" id="CHEBI:78530"/>
        <dbReference type="ChEBI" id="CHEBI:78844"/>
        <dbReference type="ChEBI" id="CHEBI:195366"/>
        <dbReference type="EC" id="2.1.2.9"/>
    </reaction>
</comment>
<reference evidence="7" key="1">
    <citation type="submission" date="2019-06" db="EMBL/GenBank/DDBJ databases">
        <title>Complete genome sequence of Methylogaea oryzae strain JCM16910.</title>
        <authorList>
            <person name="Asakawa S."/>
        </authorList>
    </citation>
    <scope>NUCLEOTIDE SEQUENCE</scope>
    <source>
        <strain evidence="7">E10</strain>
    </source>
</reference>
<dbReference type="NCBIfam" id="TIGR00460">
    <property type="entry name" value="fmt"/>
    <property type="match status" value="1"/>
</dbReference>
<dbReference type="EC" id="2.1.2.9" evidence="4"/>
<evidence type="ECO:0000259" key="6">
    <source>
        <dbReference type="Pfam" id="PF02911"/>
    </source>
</evidence>
<comment type="function">
    <text evidence="4">Attaches a formyl group to the free amino group of methionyl-tRNA(fMet). The formyl group appears to play a dual role in the initiator identity of N-formylmethionyl-tRNA by promoting its recognition by IF2 and preventing the misappropriation of this tRNA by the elongation apparatus.</text>
</comment>
<comment type="similarity">
    <text evidence="1 4">Belongs to the Fmt family.</text>
</comment>
<sequence>MKIIFAGTPDFAVPTLQMLLDNGYPVCAVYTQPDRPAGRGRHAAASPVKQLALQHGLTVMQPASFKEPGALDALRAFDADLMVVVAYGMLLPQAVLDIPRLGCVNNHASLLPRWRGAAPIQRSLLAGDKETGVTLMRIELKLDAGPMLRKAAVAIGADETGGELHDRLAQLGAELLRESLPDLLAERLPGEIQDESLVTYAEKLNKQEARIDWGRPAADIERQVRAFNPWPVAETQYQGQQLRIWRAKALALAAHGQPGTVKVDGRTLLVAAGDGVLRLDEVQLPGGKRMAADAFLNAHNVSGVRLG</sequence>
<feature type="binding site" evidence="4">
    <location>
        <begin position="109"/>
        <end position="112"/>
    </location>
    <ligand>
        <name>(6S)-5,6,7,8-tetrahydrofolate</name>
        <dbReference type="ChEBI" id="CHEBI:57453"/>
    </ligand>
</feature>
<evidence type="ECO:0000256" key="4">
    <source>
        <dbReference type="HAMAP-Rule" id="MF_00182"/>
    </source>
</evidence>
<dbReference type="Pfam" id="PF00551">
    <property type="entry name" value="Formyl_trans_N"/>
    <property type="match status" value="1"/>
</dbReference>
<dbReference type="CDD" id="cd08704">
    <property type="entry name" value="Met_tRNA_FMT_C"/>
    <property type="match status" value="1"/>
</dbReference>
<proteinExistence type="inferred from homology"/>
<dbReference type="FunFam" id="3.40.50.12230:FF:000001">
    <property type="entry name" value="Methionyl-tRNA formyltransferase"/>
    <property type="match status" value="1"/>
</dbReference>